<evidence type="ECO:0000256" key="1">
    <source>
        <dbReference type="ARBA" id="ARBA00012674"/>
    </source>
</evidence>
<keyword evidence="10" id="KW-1185">Reference proteome</keyword>
<dbReference type="SUPFAM" id="SSF54585">
    <property type="entry name" value="Cdc48 domain 2-like"/>
    <property type="match status" value="1"/>
</dbReference>
<dbReference type="GO" id="GO:0005524">
    <property type="term" value="F:ATP binding"/>
    <property type="evidence" value="ECO:0007669"/>
    <property type="project" value="UniProtKB-KW"/>
</dbReference>
<evidence type="ECO:0000313" key="10">
    <source>
        <dbReference type="Proteomes" id="UP000663832"/>
    </source>
</evidence>
<dbReference type="Proteomes" id="UP000663877">
    <property type="component" value="Unassembled WGS sequence"/>
</dbReference>
<dbReference type="InterPro" id="IPR003959">
    <property type="entry name" value="ATPase_AAA_core"/>
</dbReference>
<evidence type="ECO:0000256" key="4">
    <source>
        <dbReference type="ARBA" id="ARBA00048883"/>
    </source>
</evidence>
<dbReference type="InterPro" id="IPR041569">
    <property type="entry name" value="AAA_lid_3"/>
</dbReference>
<comment type="catalytic activity">
    <reaction evidence="4">
        <text>ATP + H2O = ADP + phosphate + H(+)</text>
        <dbReference type="Rhea" id="RHEA:13065"/>
        <dbReference type="ChEBI" id="CHEBI:15377"/>
        <dbReference type="ChEBI" id="CHEBI:15378"/>
        <dbReference type="ChEBI" id="CHEBI:30616"/>
        <dbReference type="ChEBI" id="CHEBI:43474"/>
        <dbReference type="ChEBI" id="CHEBI:456216"/>
        <dbReference type="EC" id="3.6.4.6"/>
    </reaction>
</comment>
<dbReference type="Gene3D" id="3.10.330.10">
    <property type="match status" value="1"/>
</dbReference>
<proteinExistence type="predicted"/>
<dbReference type="GO" id="GO:0005737">
    <property type="term" value="C:cytoplasm"/>
    <property type="evidence" value="ECO:0007669"/>
    <property type="project" value="UniProtKB-ARBA"/>
</dbReference>
<dbReference type="FunFam" id="2.40.40.20:FF:000003">
    <property type="entry name" value="Transitional endoplasmic reticulum ATPase"/>
    <property type="match status" value="1"/>
</dbReference>
<dbReference type="SMART" id="SM00382">
    <property type="entry name" value="AAA"/>
    <property type="match status" value="1"/>
</dbReference>
<dbReference type="InterPro" id="IPR027417">
    <property type="entry name" value="P-loop_NTPase"/>
</dbReference>
<dbReference type="EMBL" id="CAJNOI010000376">
    <property type="protein sequence ID" value="CAF1261051.1"/>
    <property type="molecule type" value="Genomic_DNA"/>
</dbReference>
<dbReference type="InterPro" id="IPR003593">
    <property type="entry name" value="AAA+_ATPase"/>
</dbReference>
<accession>A0A815FW28</accession>
<dbReference type="InterPro" id="IPR003338">
    <property type="entry name" value="CDC4_N-term_subdom"/>
</dbReference>
<comment type="caution">
    <text evidence="9">The sequence shown here is derived from an EMBL/GenBank/DDBJ whole genome shotgun (WGS) entry which is preliminary data.</text>
</comment>
<evidence type="ECO:0000256" key="3">
    <source>
        <dbReference type="ARBA" id="ARBA00022840"/>
    </source>
</evidence>
<evidence type="ECO:0000259" key="6">
    <source>
        <dbReference type="SMART" id="SM01072"/>
    </source>
</evidence>
<dbReference type="FunFam" id="3.10.330.10:FF:000001">
    <property type="entry name" value="Cell division control 48"/>
    <property type="match status" value="1"/>
</dbReference>
<dbReference type="GO" id="GO:0016887">
    <property type="term" value="F:ATP hydrolysis activity"/>
    <property type="evidence" value="ECO:0007669"/>
    <property type="project" value="InterPro"/>
</dbReference>
<dbReference type="EMBL" id="CAJNOM010000295">
    <property type="protein sequence ID" value="CAF1330146.1"/>
    <property type="molecule type" value="Genomic_DNA"/>
</dbReference>
<feature type="domain" description="AAA+ ATPase" evidence="5">
    <location>
        <begin position="227"/>
        <end position="387"/>
    </location>
</feature>
<dbReference type="SUPFAM" id="SSF50692">
    <property type="entry name" value="ADC-like"/>
    <property type="match status" value="1"/>
</dbReference>
<dbReference type="OrthoDB" id="27435at2759"/>
<dbReference type="Pfam" id="PF02359">
    <property type="entry name" value="CDC48_N"/>
    <property type="match status" value="1"/>
</dbReference>
<evidence type="ECO:0000259" key="7">
    <source>
        <dbReference type="SMART" id="SM01073"/>
    </source>
</evidence>
<dbReference type="SMART" id="SM01072">
    <property type="entry name" value="CDC48_2"/>
    <property type="match status" value="1"/>
</dbReference>
<dbReference type="Pfam" id="PF02933">
    <property type="entry name" value="CDC48_2"/>
    <property type="match status" value="1"/>
</dbReference>
<evidence type="ECO:0000313" key="8">
    <source>
        <dbReference type="EMBL" id="CAF1261051.1"/>
    </source>
</evidence>
<evidence type="ECO:0000313" key="9">
    <source>
        <dbReference type="EMBL" id="CAF1330146.1"/>
    </source>
</evidence>
<organism evidence="9 10">
    <name type="scientific">Adineta steineri</name>
    <dbReference type="NCBI Taxonomy" id="433720"/>
    <lineage>
        <taxon>Eukaryota</taxon>
        <taxon>Metazoa</taxon>
        <taxon>Spiralia</taxon>
        <taxon>Gnathifera</taxon>
        <taxon>Rotifera</taxon>
        <taxon>Eurotatoria</taxon>
        <taxon>Bdelloidea</taxon>
        <taxon>Adinetida</taxon>
        <taxon>Adinetidae</taxon>
        <taxon>Adineta</taxon>
    </lineage>
</organism>
<name>A0A815FW28_9BILA</name>
<dbReference type="SUPFAM" id="SSF52540">
    <property type="entry name" value="P-loop containing nucleoside triphosphate hydrolases"/>
    <property type="match status" value="1"/>
</dbReference>
<reference evidence="9" key="1">
    <citation type="submission" date="2021-02" db="EMBL/GenBank/DDBJ databases">
        <authorList>
            <person name="Nowell W R."/>
        </authorList>
    </citation>
    <scope>NUCLEOTIDE SEQUENCE</scope>
</reference>
<protein>
    <recommendedName>
        <fullName evidence="1">vesicle-fusing ATPase</fullName>
        <ecNumber evidence="1">3.6.4.6</ecNumber>
    </recommendedName>
</protein>
<dbReference type="Gene3D" id="1.10.8.60">
    <property type="match status" value="1"/>
</dbReference>
<evidence type="ECO:0000256" key="2">
    <source>
        <dbReference type="ARBA" id="ARBA00022741"/>
    </source>
</evidence>
<gene>
    <name evidence="8" type="ORF">BJG266_LOCUS30124</name>
    <name evidence="9" type="ORF">QVE165_LOCUS32842</name>
</gene>
<dbReference type="InterPro" id="IPR009010">
    <property type="entry name" value="Asp_de-COase-like_dom_sf"/>
</dbReference>
<dbReference type="InterPro" id="IPR050168">
    <property type="entry name" value="AAA_ATPase_domain"/>
</dbReference>
<sequence>MAGSVNSTDEHRALEAILYRKNRLNRLIIHQAVTNDNSVATLSSNKIAQLGLNSNDVVILIGKKCCETVGIILADAEYTDDRIRVSPIIKNNLRVRAGEVISIQKCTDIAVGKHIYVLPINNVQTIPGNLHEVYLQPYFNEVRRPIRTGDVFTVCVDTRSVHFKVIGTEPSPHCIVTSDTVIHYRGDPIKPEVEVSLDVISYDDIGGVTQQIKQIKEKFDDNDARNRQRSFLLWGEPGTGKTLIPHAMANQMGAQLISINGLEIMSKSTVDANKTFTNAFLEAQAASLAIIFIDEFDALLPIIRQTQNENEQHITDLLLTFLRNVNGRLHRYIMVIAATNRYQSIRPYIFHHTLTNFKKIYIGIHNDTADRLEILAKCTRNMVLTKDVDHVKIANETFGYAGAELALLCSEAALRRIQEEMNVLESQEETKYVETDSLAVAQSNFDFVLDQIKQTSLNRLSRNSN</sequence>
<dbReference type="PANTHER" id="PTHR23077:SF171">
    <property type="entry name" value="NUCLEAR VALOSIN-CONTAINING PROTEIN-LIKE"/>
    <property type="match status" value="1"/>
</dbReference>
<dbReference type="Pfam" id="PF00004">
    <property type="entry name" value="AAA"/>
    <property type="match status" value="1"/>
</dbReference>
<dbReference type="InterPro" id="IPR029067">
    <property type="entry name" value="CDC48_domain_2-like_sf"/>
</dbReference>
<dbReference type="Pfam" id="PF17862">
    <property type="entry name" value="AAA_lid_3"/>
    <property type="match status" value="1"/>
</dbReference>
<dbReference type="Gene3D" id="3.40.50.300">
    <property type="entry name" value="P-loop containing nucleotide triphosphate hydrolases"/>
    <property type="match status" value="1"/>
</dbReference>
<dbReference type="PANTHER" id="PTHR23077">
    <property type="entry name" value="AAA-FAMILY ATPASE"/>
    <property type="match status" value="1"/>
</dbReference>
<feature type="domain" description="CDC48" evidence="6">
    <location>
        <begin position="125"/>
        <end position="191"/>
    </location>
</feature>
<feature type="domain" description="CDC48 N-terminal subdomain" evidence="7">
    <location>
        <begin position="26"/>
        <end position="109"/>
    </location>
</feature>
<dbReference type="SMART" id="SM01073">
    <property type="entry name" value="CDC48_N"/>
    <property type="match status" value="1"/>
</dbReference>
<dbReference type="Proteomes" id="UP000663832">
    <property type="component" value="Unassembled WGS sequence"/>
</dbReference>
<dbReference type="AlphaFoldDB" id="A0A815FW28"/>
<keyword evidence="2" id="KW-0547">Nucleotide-binding</keyword>
<dbReference type="EC" id="3.6.4.6" evidence="1"/>
<dbReference type="InterPro" id="IPR004201">
    <property type="entry name" value="Cdc48_dom2"/>
</dbReference>
<evidence type="ECO:0000259" key="5">
    <source>
        <dbReference type="SMART" id="SM00382"/>
    </source>
</evidence>
<dbReference type="Gene3D" id="2.40.40.20">
    <property type="match status" value="1"/>
</dbReference>
<keyword evidence="3" id="KW-0067">ATP-binding</keyword>